<dbReference type="EMBL" id="JAGPXD010000005">
    <property type="protein sequence ID" value="KAH7353980.1"/>
    <property type="molecule type" value="Genomic_DNA"/>
</dbReference>
<dbReference type="GO" id="GO:0016787">
    <property type="term" value="F:hydrolase activity"/>
    <property type="evidence" value="ECO:0007669"/>
    <property type="project" value="UniProtKB-KW"/>
</dbReference>
<evidence type="ECO:0000313" key="3">
    <source>
        <dbReference type="Proteomes" id="UP000813385"/>
    </source>
</evidence>
<dbReference type="OrthoDB" id="10260961at2759"/>
<reference evidence="2" key="1">
    <citation type="journal article" date="2021" name="Nat. Commun.">
        <title>Genetic determinants of endophytism in the Arabidopsis root mycobiome.</title>
        <authorList>
            <person name="Mesny F."/>
            <person name="Miyauchi S."/>
            <person name="Thiergart T."/>
            <person name="Pickel B."/>
            <person name="Atanasova L."/>
            <person name="Karlsson M."/>
            <person name="Huettel B."/>
            <person name="Barry K.W."/>
            <person name="Haridas S."/>
            <person name="Chen C."/>
            <person name="Bauer D."/>
            <person name="Andreopoulos W."/>
            <person name="Pangilinan J."/>
            <person name="LaButti K."/>
            <person name="Riley R."/>
            <person name="Lipzen A."/>
            <person name="Clum A."/>
            <person name="Drula E."/>
            <person name="Henrissat B."/>
            <person name="Kohler A."/>
            <person name="Grigoriev I.V."/>
            <person name="Martin F.M."/>
            <person name="Hacquard S."/>
        </authorList>
    </citation>
    <scope>NUCLEOTIDE SEQUENCE</scope>
    <source>
        <strain evidence="2">MPI-CAGE-AT-0016</strain>
    </source>
</reference>
<keyword evidence="2" id="KW-0378">Hydrolase</keyword>
<organism evidence="2 3">
    <name type="scientific">Plectosphaerella cucumerina</name>
    <dbReference type="NCBI Taxonomy" id="40658"/>
    <lineage>
        <taxon>Eukaryota</taxon>
        <taxon>Fungi</taxon>
        <taxon>Dikarya</taxon>
        <taxon>Ascomycota</taxon>
        <taxon>Pezizomycotina</taxon>
        <taxon>Sordariomycetes</taxon>
        <taxon>Hypocreomycetidae</taxon>
        <taxon>Glomerellales</taxon>
        <taxon>Plectosphaerellaceae</taxon>
        <taxon>Plectosphaerella</taxon>
    </lineage>
</organism>
<sequence>MLPDPTLTFTLPSVHDDTVLDCRVFHPYSLSPSPSAPPWKRHAAIVAHPYAPMGGCYDDPVVDTIGEALLRAGFLVATFNFRGASKSAGKTSWTGRPEQGDYMSLVGFMVYYVHYLDPYGLVNCGATGIVSHDDAETPIFLSAGYSYGALITSRLPPLGHILSQFAGPVETSAAGEIRLRAQHLAEQQNSWLSQARASRTLAPATPRSMRVGGDEGEQRRSSDMRRSQSPHTEDKLRRGVSELLARTRHRRSSSHRRSKSGLHRHEEVRPAAQKAEQPAVQLQHLEPVPDLVKVRPAYLLVSAPQGAYNHLLTLSFFQNPGSTIFSRPKPQGNEGEAAAEGAAEGAASEEVVVTDHEAAEAKLARNTTLAVYGDRDVFGSASKNRAWARRLQDVEGSQFRAVEVHGAGHFYTEGRTLYVLQEAVTAFASGLLGHADGAK</sequence>
<comment type="caution">
    <text evidence="2">The sequence shown here is derived from an EMBL/GenBank/DDBJ whole genome shotgun (WGS) entry which is preliminary data.</text>
</comment>
<protein>
    <submittedName>
        <fullName evidence="2">Alpha/Beta hydrolase protein</fullName>
    </submittedName>
</protein>
<gene>
    <name evidence="2" type="ORF">B0T11DRAFT_122428</name>
</gene>
<proteinExistence type="predicted"/>
<dbReference type="AlphaFoldDB" id="A0A8K0T9X0"/>
<dbReference type="Proteomes" id="UP000813385">
    <property type="component" value="Unassembled WGS sequence"/>
</dbReference>
<dbReference type="PANTHER" id="PTHR42103">
    <property type="entry name" value="ALPHA/BETA-HYDROLASES SUPERFAMILY PROTEIN"/>
    <property type="match status" value="1"/>
</dbReference>
<evidence type="ECO:0000256" key="1">
    <source>
        <dbReference type="SAM" id="MobiDB-lite"/>
    </source>
</evidence>
<dbReference type="SUPFAM" id="SSF53474">
    <property type="entry name" value="alpha/beta-Hydrolases"/>
    <property type="match status" value="1"/>
</dbReference>
<feature type="compositionally biased region" description="Basic residues" evidence="1">
    <location>
        <begin position="246"/>
        <end position="262"/>
    </location>
</feature>
<evidence type="ECO:0000313" key="2">
    <source>
        <dbReference type="EMBL" id="KAH7353980.1"/>
    </source>
</evidence>
<accession>A0A8K0T9X0</accession>
<keyword evidence="3" id="KW-1185">Reference proteome</keyword>
<name>A0A8K0T9X0_9PEZI</name>
<feature type="region of interest" description="Disordered" evidence="1">
    <location>
        <begin position="190"/>
        <end position="279"/>
    </location>
</feature>
<feature type="compositionally biased region" description="Basic and acidic residues" evidence="1">
    <location>
        <begin position="212"/>
        <end position="240"/>
    </location>
</feature>
<dbReference type="InterPro" id="IPR029058">
    <property type="entry name" value="AB_hydrolase_fold"/>
</dbReference>
<dbReference type="PANTHER" id="PTHR42103:SF2">
    <property type="entry name" value="AB HYDROLASE-1 DOMAIN-CONTAINING PROTEIN"/>
    <property type="match status" value="1"/>
</dbReference>
<dbReference type="Gene3D" id="3.40.50.1820">
    <property type="entry name" value="alpha/beta hydrolase"/>
    <property type="match status" value="2"/>
</dbReference>